<name>A0A6P2DC42_9BACT</name>
<dbReference type="RefSeq" id="WP_232069869.1">
    <property type="nucleotide sequence ID" value="NZ_LR593886.1"/>
</dbReference>
<evidence type="ECO:0008006" key="3">
    <source>
        <dbReference type="Google" id="ProtNLM"/>
    </source>
</evidence>
<reference evidence="1 2" key="1">
    <citation type="submission" date="2019-05" db="EMBL/GenBank/DDBJ databases">
        <authorList>
            <consortium name="Science for Life Laboratories"/>
        </authorList>
    </citation>
    <scope>NUCLEOTIDE SEQUENCE [LARGE SCALE GENOMIC DNA]</scope>
    <source>
        <strain evidence="1">Soil9</strain>
    </source>
</reference>
<proteinExistence type="predicted"/>
<keyword evidence="2" id="KW-1185">Reference proteome</keyword>
<dbReference type="Proteomes" id="UP000464178">
    <property type="component" value="Chromosome"/>
</dbReference>
<sequence>MVSCEQWVTPTFDAESWDTCVELWRLARYFGAPNRPASVSEERKFRLLVVAALRLVWAHIPNELRAVLEAIERFADHQDATQLRESHAVAERIFREGAIAASNVAQIVMNAADGTVVTAYHPRWYKLMSSTANLSVADLDREQVESLHLKLFRDIFGNPFRPLTLDPAWLTSDVLALAQGIYADRAFDRMPILADALQDAGCDNADVLTHCRGPGPHVRGCWVVDLVLGKT</sequence>
<organism evidence="1 2">
    <name type="scientific">Gemmata massiliana</name>
    <dbReference type="NCBI Taxonomy" id="1210884"/>
    <lineage>
        <taxon>Bacteria</taxon>
        <taxon>Pseudomonadati</taxon>
        <taxon>Planctomycetota</taxon>
        <taxon>Planctomycetia</taxon>
        <taxon>Gemmatales</taxon>
        <taxon>Gemmataceae</taxon>
        <taxon>Gemmata</taxon>
    </lineage>
</organism>
<dbReference type="AlphaFoldDB" id="A0A6P2DC42"/>
<protein>
    <recommendedName>
        <fullName evidence="3">SMI1/KNR4 family protein</fullName>
    </recommendedName>
</protein>
<gene>
    <name evidence="1" type="ORF">SOIL9_85330</name>
</gene>
<evidence type="ECO:0000313" key="2">
    <source>
        <dbReference type="Proteomes" id="UP000464178"/>
    </source>
</evidence>
<dbReference type="KEGG" id="gms:SOIL9_85330"/>
<dbReference type="EMBL" id="LR593886">
    <property type="protein sequence ID" value="VTR99392.1"/>
    <property type="molecule type" value="Genomic_DNA"/>
</dbReference>
<evidence type="ECO:0000313" key="1">
    <source>
        <dbReference type="EMBL" id="VTR99392.1"/>
    </source>
</evidence>
<accession>A0A6P2DC42</accession>